<dbReference type="Gene3D" id="1.10.10.60">
    <property type="entry name" value="Homeodomain-like"/>
    <property type="match status" value="2"/>
</dbReference>
<dbReference type="FunFam" id="1.10.10.60:FF:000132">
    <property type="entry name" value="AraC family transcriptional regulator"/>
    <property type="match status" value="1"/>
</dbReference>
<dbReference type="InterPro" id="IPR009057">
    <property type="entry name" value="Homeodomain-like_sf"/>
</dbReference>
<dbReference type="SMART" id="SM00342">
    <property type="entry name" value="HTH_ARAC"/>
    <property type="match status" value="1"/>
</dbReference>
<proteinExistence type="predicted"/>
<dbReference type="InterPro" id="IPR018060">
    <property type="entry name" value="HTH_AraC"/>
</dbReference>
<feature type="domain" description="HTH cro/C1-type" evidence="6">
    <location>
        <begin position="158"/>
        <end position="202"/>
    </location>
</feature>
<dbReference type="KEGG" id="vga:BSQ33_19800"/>
<evidence type="ECO:0000256" key="3">
    <source>
        <dbReference type="ARBA" id="ARBA00023125"/>
    </source>
</evidence>
<dbReference type="AlphaFoldDB" id="A0A1Z2SL66"/>
<feature type="domain" description="HTH araC/xylS-type" evidence="5">
    <location>
        <begin position="141"/>
        <end position="241"/>
    </location>
</feature>
<dbReference type="GO" id="GO:0003700">
    <property type="term" value="F:DNA-binding transcription factor activity"/>
    <property type="evidence" value="ECO:0007669"/>
    <property type="project" value="InterPro"/>
</dbReference>
<dbReference type="Gene3D" id="2.60.120.10">
    <property type="entry name" value="Jelly Rolls"/>
    <property type="match status" value="1"/>
</dbReference>
<dbReference type="Pfam" id="PF12833">
    <property type="entry name" value="HTH_18"/>
    <property type="match status" value="1"/>
</dbReference>
<accession>A0A1Z2SL66</accession>
<organism evidence="7 8">
    <name type="scientific">Vibrio gazogenes</name>
    <dbReference type="NCBI Taxonomy" id="687"/>
    <lineage>
        <taxon>Bacteria</taxon>
        <taxon>Pseudomonadati</taxon>
        <taxon>Pseudomonadota</taxon>
        <taxon>Gammaproteobacteria</taxon>
        <taxon>Vibrionales</taxon>
        <taxon>Vibrionaceae</taxon>
        <taxon>Vibrio</taxon>
    </lineage>
</organism>
<evidence type="ECO:0000259" key="6">
    <source>
        <dbReference type="PROSITE" id="PS50943"/>
    </source>
</evidence>
<evidence type="ECO:0000259" key="5">
    <source>
        <dbReference type="PROSITE" id="PS01124"/>
    </source>
</evidence>
<keyword evidence="3" id="KW-0238">DNA-binding</keyword>
<dbReference type="SUPFAM" id="SSF51182">
    <property type="entry name" value="RmlC-like cupins"/>
    <property type="match status" value="1"/>
</dbReference>
<reference evidence="7 8" key="1">
    <citation type="submission" date="2016-12" db="EMBL/GenBank/DDBJ databases">
        <authorList>
            <person name="Song W.-J."/>
            <person name="Kurnit D.M."/>
        </authorList>
    </citation>
    <scope>NUCLEOTIDE SEQUENCE [LARGE SCALE GENOMIC DNA]</scope>
    <source>
        <strain evidence="7 8">ATCC 43942</strain>
    </source>
</reference>
<dbReference type="OrthoDB" id="5949386at2"/>
<dbReference type="PROSITE" id="PS01124">
    <property type="entry name" value="HTH_ARAC_FAMILY_2"/>
    <property type="match status" value="1"/>
</dbReference>
<dbReference type="Proteomes" id="UP000196708">
    <property type="component" value="Chromosome 2"/>
</dbReference>
<dbReference type="InterPro" id="IPR011051">
    <property type="entry name" value="RmlC_Cupin_sf"/>
</dbReference>
<evidence type="ECO:0000256" key="2">
    <source>
        <dbReference type="ARBA" id="ARBA00023015"/>
    </source>
</evidence>
<dbReference type="CDD" id="cd00093">
    <property type="entry name" value="HTH_XRE"/>
    <property type="match status" value="1"/>
</dbReference>
<keyword evidence="4" id="KW-0804">Transcription</keyword>
<dbReference type="InterPro" id="IPR001387">
    <property type="entry name" value="Cro/C1-type_HTH"/>
</dbReference>
<dbReference type="PANTHER" id="PTHR11019">
    <property type="entry name" value="HTH-TYPE TRANSCRIPTIONAL REGULATOR NIMR"/>
    <property type="match status" value="1"/>
</dbReference>
<gene>
    <name evidence="7" type="ORF">BSQ33_19800</name>
</gene>
<dbReference type="PROSITE" id="PS00041">
    <property type="entry name" value="HTH_ARAC_FAMILY_1"/>
    <property type="match status" value="1"/>
</dbReference>
<dbReference type="InterPro" id="IPR014710">
    <property type="entry name" value="RmlC-like_jellyroll"/>
</dbReference>
<dbReference type="PANTHER" id="PTHR11019:SF159">
    <property type="entry name" value="TRANSCRIPTIONAL REGULATOR-RELATED"/>
    <property type="match status" value="1"/>
</dbReference>
<dbReference type="RefSeq" id="WP_088135046.1">
    <property type="nucleotide sequence ID" value="NZ_CP018836.1"/>
</dbReference>
<name>A0A1Z2SL66_VIBGA</name>
<evidence type="ECO:0000313" key="8">
    <source>
        <dbReference type="Proteomes" id="UP000196708"/>
    </source>
</evidence>
<sequence>MDVKTLNHVQMHETPWHAHQAGQLYWLQRGIIIIETSFAQWPITPGSVGWIPENCAHKAKILASVQGYMLYLDNADGVAFPQSPGIYGVNAFLSALMQRATCLNDSDDYSPSYISHLVALLGHEITMLNMLPIGLPLPSDRRARHIADELLHCPATDLTQTQLATRAGMSVRTLSRIFTQQTGLTFSQWRQQSKIVISLKWLLAGLPISDVAERSGYHNVSAYIEVFRQRFGETPGKFQAKLD</sequence>
<dbReference type="GO" id="GO:0043565">
    <property type="term" value="F:sequence-specific DNA binding"/>
    <property type="evidence" value="ECO:0007669"/>
    <property type="project" value="InterPro"/>
</dbReference>
<keyword evidence="1" id="KW-0678">Repressor</keyword>
<protein>
    <submittedName>
        <fullName evidence="7">AraC family transcriptional regulator</fullName>
    </submittedName>
</protein>
<evidence type="ECO:0000256" key="4">
    <source>
        <dbReference type="ARBA" id="ARBA00023163"/>
    </source>
</evidence>
<evidence type="ECO:0000313" key="7">
    <source>
        <dbReference type="EMBL" id="ASA57953.1"/>
    </source>
</evidence>
<dbReference type="PROSITE" id="PS50943">
    <property type="entry name" value="HTH_CROC1"/>
    <property type="match status" value="1"/>
</dbReference>
<evidence type="ECO:0000256" key="1">
    <source>
        <dbReference type="ARBA" id="ARBA00022491"/>
    </source>
</evidence>
<dbReference type="EMBL" id="CP018836">
    <property type="protein sequence ID" value="ASA57953.1"/>
    <property type="molecule type" value="Genomic_DNA"/>
</dbReference>
<keyword evidence="2" id="KW-0805">Transcription regulation</keyword>
<dbReference type="InterPro" id="IPR018062">
    <property type="entry name" value="HTH_AraC-typ_CS"/>
</dbReference>
<dbReference type="SUPFAM" id="SSF46689">
    <property type="entry name" value="Homeodomain-like"/>
    <property type="match status" value="2"/>
</dbReference>